<gene>
    <name evidence="1" type="ORF">GQ55_1G051000</name>
</gene>
<dbReference type="EMBL" id="CM009749">
    <property type="protein sequence ID" value="PUZ74270.1"/>
    <property type="molecule type" value="Genomic_DNA"/>
</dbReference>
<dbReference type="Proteomes" id="UP000244336">
    <property type="component" value="Chromosome 1"/>
</dbReference>
<protein>
    <submittedName>
        <fullName evidence="1">Uncharacterized protein</fullName>
    </submittedName>
</protein>
<name>A0A2T7F2F4_9POAL</name>
<dbReference type="Gramene" id="PUZ74270">
    <property type="protein sequence ID" value="PUZ74270"/>
    <property type="gene ID" value="GQ55_1G051000"/>
</dbReference>
<accession>A0A2T7F2F4</accession>
<evidence type="ECO:0000313" key="2">
    <source>
        <dbReference type="Proteomes" id="UP000244336"/>
    </source>
</evidence>
<reference evidence="1 2" key="1">
    <citation type="submission" date="2018-04" db="EMBL/GenBank/DDBJ databases">
        <title>WGS assembly of Panicum hallii var. hallii HAL2.</title>
        <authorList>
            <person name="Lovell J."/>
            <person name="Jenkins J."/>
            <person name="Lowry D."/>
            <person name="Mamidi S."/>
            <person name="Sreedasyam A."/>
            <person name="Weng X."/>
            <person name="Barry K."/>
            <person name="Bonette J."/>
            <person name="Campitelli B."/>
            <person name="Daum C."/>
            <person name="Gordon S."/>
            <person name="Gould B."/>
            <person name="Lipzen A."/>
            <person name="MacQueen A."/>
            <person name="Palacio-Mejia J."/>
            <person name="Plott C."/>
            <person name="Shakirov E."/>
            <person name="Shu S."/>
            <person name="Yoshinaga Y."/>
            <person name="Zane M."/>
            <person name="Rokhsar D."/>
            <person name="Grimwood J."/>
            <person name="Schmutz J."/>
            <person name="Juenger T."/>
        </authorList>
    </citation>
    <scope>NUCLEOTIDE SEQUENCE [LARGE SCALE GENOMIC DNA]</scope>
    <source>
        <strain evidence="2">cv. HAL2</strain>
    </source>
</reference>
<organism evidence="1 2">
    <name type="scientific">Panicum hallii var. hallii</name>
    <dbReference type="NCBI Taxonomy" id="1504633"/>
    <lineage>
        <taxon>Eukaryota</taxon>
        <taxon>Viridiplantae</taxon>
        <taxon>Streptophyta</taxon>
        <taxon>Embryophyta</taxon>
        <taxon>Tracheophyta</taxon>
        <taxon>Spermatophyta</taxon>
        <taxon>Magnoliopsida</taxon>
        <taxon>Liliopsida</taxon>
        <taxon>Poales</taxon>
        <taxon>Poaceae</taxon>
        <taxon>PACMAD clade</taxon>
        <taxon>Panicoideae</taxon>
        <taxon>Panicodae</taxon>
        <taxon>Paniceae</taxon>
        <taxon>Panicinae</taxon>
        <taxon>Panicum</taxon>
        <taxon>Panicum sect. Panicum</taxon>
    </lineage>
</organism>
<keyword evidence="2" id="KW-1185">Reference proteome</keyword>
<dbReference type="AlphaFoldDB" id="A0A2T7F2F4"/>
<proteinExistence type="predicted"/>
<sequence>MVCRRVELLSSFAVSWRCEKLQGQASTGCIPGRCFFEVTFTSSMMGFCCGSFQRLQAMVLCLISVYVPLMAGSGVRLRGGDGSQHLEMYLAGSEDLVVVLSLIFSRVLCVSWVEQLLCAQSDLPKAQPGYLCLELIFCHYTPIH</sequence>
<evidence type="ECO:0000313" key="1">
    <source>
        <dbReference type="EMBL" id="PUZ74270.1"/>
    </source>
</evidence>